<dbReference type="AlphaFoldDB" id="A0A4Q1BQ42"/>
<keyword evidence="5 14" id="KW-0596">Phosphopantetheine</keyword>
<evidence type="ECO:0000256" key="10">
    <source>
        <dbReference type="ARBA" id="ARBA00022982"/>
    </source>
</evidence>
<keyword evidence="7" id="KW-0597">Phosphoprotein</keyword>
<dbReference type="NCBIfam" id="NF002148">
    <property type="entry name" value="PRK00982.1-2"/>
    <property type="match status" value="1"/>
</dbReference>
<evidence type="ECO:0000259" key="15">
    <source>
        <dbReference type="PROSITE" id="PS50075"/>
    </source>
</evidence>
<dbReference type="VEuPathDB" id="FungiDB:TREMEDRAFT_23958"/>
<name>A0A4Q1BQ42_TREME</name>
<keyword evidence="12" id="KW-0496">Mitochondrion</keyword>
<evidence type="ECO:0000256" key="6">
    <source>
        <dbReference type="ARBA" id="ARBA00022516"/>
    </source>
</evidence>
<dbReference type="GO" id="GO:0099128">
    <property type="term" value="C:mitochondrial [2Fe-2S] assembly complex"/>
    <property type="evidence" value="ECO:0007669"/>
    <property type="project" value="UniProtKB-ARBA"/>
</dbReference>
<dbReference type="Pfam" id="PF00550">
    <property type="entry name" value="PP-binding"/>
    <property type="match status" value="1"/>
</dbReference>
<keyword evidence="10" id="KW-0249">Electron transport</keyword>
<dbReference type="InterPro" id="IPR009081">
    <property type="entry name" value="PP-bd_ACP"/>
</dbReference>
<dbReference type="NCBIfam" id="TIGR00517">
    <property type="entry name" value="acyl_carrier"/>
    <property type="match status" value="1"/>
</dbReference>
<dbReference type="PROSITE" id="PS50075">
    <property type="entry name" value="CARRIER"/>
    <property type="match status" value="1"/>
</dbReference>
<dbReference type="InterPro" id="IPR003231">
    <property type="entry name" value="ACP"/>
</dbReference>
<dbReference type="PROSITE" id="PS00012">
    <property type="entry name" value="PHOSPHOPANTETHEINE"/>
    <property type="match status" value="1"/>
</dbReference>
<evidence type="ECO:0000256" key="1">
    <source>
        <dbReference type="ARBA" id="ARBA00004173"/>
    </source>
</evidence>
<proteinExistence type="inferred from homology"/>
<keyword evidence="11" id="KW-0443">Lipid metabolism</keyword>
<evidence type="ECO:0000256" key="7">
    <source>
        <dbReference type="ARBA" id="ARBA00022553"/>
    </source>
</evidence>
<evidence type="ECO:0000313" key="17">
    <source>
        <dbReference type="Proteomes" id="UP000289152"/>
    </source>
</evidence>
<evidence type="ECO:0000256" key="14">
    <source>
        <dbReference type="RuleBase" id="RU000722"/>
    </source>
</evidence>
<keyword evidence="13 14" id="KW-0275">Fatty acid biosynthesis</keyword>
<evidence type="ECO:0000256" key="13">
    <source>
        <dbReference type="ARBA" id="ARBA00023160"/>
    </source>
</evidence>
<evidence type="ECO:0000256" key="4">
    <source>
        <dbReference type="ARBA" id="ARBA00022448"/>
    </source>
</evidence>
<dbReference type="Gene3D" id="1.10.1200.10">
    <property type="entry name" value="ACP-like"/>
    <property type="match status" value="1"/>
</dbReference>
<comment type="caution">
    <text evidence="16">The sequence shown here is derived from an EMBL/GenBank/DDBJ whole genome shotgun (WGS) entry which is preliminary data.</text>
</comment>
<protein>
    <recommendedName>
        <fullName evidence="14">Acyl carrier protein</fullName>
    </recommendedName>
</protein>
<dbReference type="InterPro" id="IPR006162">
    <property type="entry name" value="Ppantetheine_attach_site"/>
</dbReference>
<gene>
    <name evidence="16" type="ORF">M231_02674</name>
</gene>
<evidence type="ECO:0000256" key="9">
    <source>
        <dbReference type="ARBA" id="ARBA00022946"/>
    </source>
</evidence>
<accession>A0A4Q1BQ42</accession>
<comment type="function">
    <text evidence="14">Carrier of the growing fatty acid chain in fatty acid biosynthesis.</text>
</comment>
<evidence type="ECO:0000256" key="11">
    <source>
        <dbReference type="ARBA" id="ARBA00023098"/>
    </source>
</evidence>
<dbReference type="GO" id="GO:0000035">
    <property type="term" value="F:acyl binding"/>
    <property type="evidence" value="ECO:0007669"/>
    <property type="project" value="TreeGrafter"/>
</dbReference>
<comment type="pathway">
    <text evidence="2">Lipid metabolism; fatty acid biosynthesis.</text>
</comment>
<evidence type="ECO:0000256" key="12">
    <source>
        <dbReference type="ARBA" id="ARBA00023128"/>
    </source>
</evidence>
<dbReference type="OrthoDB" id="448946at2759"/>
<evidence type="ECO:0000256" key="8">
    <source>
        <dbReference type="ARBA" id="ARBA00022832"/>
    </source>
</evidence>
<dbReference type="Proteomes" id="UP000289152">
    <property type="component" value="Unassembled WGS sequence"/>
</dbReference>
<keyword evidence="9" id="KW-0809">Transit peptide</keyword>
<dbReference type="PANTHER" id="PTHR20863:SF28">
    <property type="entry name" value="ACYL CARRIER PROTEIN, MITOCHONDRIAL"/>
    <property type="match status" value="1"/>
</dbReference>
<evidence type="ECO:0000256" key="3">
    <source>
        <dbReference type="ARBA" id="ARBA00010930"/>
    </source>
</evidence>
<keyword evidence="4" id="KW-0813">Transport</keyword>
<dbReference type="PANTHER" id="PTHR20863">
    <property type="entry name" value="ACYL CARRIER PROTEIN"/>
    <property type="match status" value="1"/>
</dbReference>
<organism evidence="16 17">
    <name type="scientific">Tremella mesenterica</name>
    <name type="common">Jelly fungus</name>
    <dbReference type="NCBI Taxonomy" id="5217"/>
    <lineage>
        <taxon>Eukaryota</taxon>
        <taxon>Fungi</taxon>
        <taxon>Dikarya</taxon>
        <taxon>Basidiomycota</taxon>
        <taxon>Agaricomycotina</taxon>
        <taxon>Tremellomycetes</taxon>
        <taxon>Tremellales</taxon>
        <taxon>Tremellaceae</taxon>
        <taxon>Tremella</taxon>
    </lineage>
</organism>
<keyword evidence="17" id="KW-1185">Reference proteome</keyword>
<evidence type="ECO:0000313" key="16">
    <source>
        <dbReference type="EMBL" id="RXK40034.1"/>
    </source>
</evidence>
<dbReference type="GO" id="GO:0000036">
    <property type="term" value="F:acyl carrier activity"/>
    <property type="evidence" value="ECO:0007669"/>
    <property type="project" value="TreeGrafter"/>
</dbReference>
<feature type="domain" description="Carrier" evidence="15">
    <location>
        <begin position="47"/>
        <end position="122"/>
    </location>
</feature>
<reference evidence="16 17" key="1">
    <citation type="submission" date="2016-06" db="EMBL/GenBank/DDBJ databases">
        <title>Evolution of pathogenesis and genome organization in the Tremellales.</title>
        <authorList>
            <person name="Cuomo C."/>
            <person name="Litvintseva A."/>
            <person name="Heitman J."/>
            <person name="Chen Y."/>
            <person name="Sun S."/>
            <person name="Springer D."/>
            <person name="Dromer F."/>
            <person name="Young S."/>
            <person name="Zeng Q."/>
            <person name="Chapman S."/>
            <person name="Gujja S."/>
            <person name="Saif S."/>
            <person name="Birren B."/>
        </authorList>
    </citation>
    <scope>NUCLEOTIDE SEQUENCE [LARGE SCALE GENOMIC DNA]</scope>
    <source>
        <strain evidence="16 17">ATCC 28783</strain>
    </source>
</reference>
<sequence length="128" mass="14086">MNRSFILLRPILSRSIIPPSTSISLRIKPTLVPKWRGYSAAAGLKRSDIEERVIDVMKSFEKVETDKLTPTATFTSDLGLDSLDSVEVVMAIEEEFGIEIPDDEADKITTVGEAIEYVVKTPEGKSSG</sequence>
<dbReference type="SUPFAM" id="SSF47336">
    <property type="entry name" value="ACP-like"/>
    <property type="match status" value="1"/>
</dbReference>
<dbReference type="FunFam" id="1.10.1200.10:FF:000003">
    <property type="entry name" value="Acyl carrier protein"/>
    <property type="match status" value="1"/>
</dbReference>
<keyword evidence="8" id="KW-0276">Fatty acid metabolism</keyword>
<evidence type="ECO:0000256" key="2">
    <source>
        <dbReference type="ARBA" id="ARBA00005194"/>
    </source>
</evidence>
<comment type="subcellular location">
    <subcellularLocation>
        <location evidence="1">Mitochondrion</location>
    </subcellularLocation>
</comment>
<comment type="similarity">
    <text evidence="3">Belongs to the acyl carrier protein (ACP) family.</text>
</comment>
<dbReference type="InterPro" id="IPR036736">
    <property type="entry name" value="ACP-like_sf"/>
</dbReference>
<keyword evidence="6 14" id="KW-0444">Lipid biosynthesis</keyword>
<dbReference type="HAMAP" id="MF_01217">
    <property type="entry name" value="Acyl_carrier"/>
    <property type="match status" value="1"/>
</dbReference>
<dbReference type="InParanoid" id="A0A4Q1BQ42"/>
<dbReference type="FunCoup" id="A0A4Q1BQ42">
    <property type="interactions" value="322"/>
</dbReference>
<dbReference type="EMBL" id="SDIL01000023">
    <property type="protein sequence ID" value="RXK40034.1"/>
    <property type="molecule type" value="Genomic_DNA"/>
</dbReference>
<evidence type="ECO:0000256" key="5">
    <source>
        <dbReference type="ARBA" id="ARBA00022450"/>
    </source>
</evidence>
<dbReference type="STRING" id="5217.A0A4Q1BQ42"/>